<dbReference type="AlphaFoldDB" id="A0A6G0WM08"/>
<gene>
    <name evidence="1" type="ORF">FWK35_00035478</name>
</gene>
<dbReference type="InterPro" id="IPR012337">
    <property type="entry name" value="RNaseH-like_sf"/>
</dbReference>
<proteinExistence type="predicted"/>
<dbReference type="EMBL" id="VUJU01008602">
    <property type="protein sequence ID" value="KAF0728331.1"/>
    <property type="molecule type" value="Genomic_DNA"/>
</dbReference>
<name>A0A6G0WM08_APHCR</name>
<organism evidence="1 2">
    <name type="scientific">Aphis craccivora</name>
    <name type="common">Cowpea aphid</name>
    <dbReference type="NCBI Taxonomy" id="307492"/>
    <lineage>
        <taxon>Eukaryota</taxon>
        <taxon>Metazoa</taxon>
        <taxon>Ecdysozoa</taxon>
        <taxon>Arthropoda</taxon>
        <taxon>Hexapoda</taxon>
        <taxon>Insecta</taxon>
        <taxon>Pterygota</taxon>
        <taxon>Neoptera</taxon>
        <taxon>Paraneoptera</taxon>
        <taxon>Hemiptera</taxon>
        <taxon>Sternorrhyncha</taxon>
        <taxon>Aphidomorpha</taxon>
        <taxon>Aphidoidea</taxon>
        <taxon>Aphididae</taxon>
        <taxon>Aphidini</taxon>
        <taxon>Aphis</taxon>
        <taxon>Aphis</taxon>
    </lineage>
</organism>
<protein>
    <recommendedName>
        <fullName evidence="3">Dimer Tnp hAT domain-containing protein</fullName>
    </recommendedName>
</protein>
<accession>A0A6G0WM08</accession>
<comment type="caution">
    <text evidence="1">The sequence shown here is derived from an EMBL/GenBank/DDBJ whole genome shotgun (WGS) entry which is preliminary data.</text>
</comment>
<evidence type="ECO:0000313" key="1">
    <source>
        <dbReference type="EMBL" id="KAF0728331.1"/>
    </source>
</evidence>
<dbReference type="OrthoDB" id="6625958at2759"/>
<evidence type="ECO:0000313" key="2">
    <source>
        <dbReference type="Proteomes" id="UP000478052"/>
    </source>
</evidence>
<keyword evidence="2" id="KW-1185">Reference proteome</keyword>
<evidence type="ECO:0008006" key="3">
    <source>
        <dbReference type="Google" id="ProtNLM"/>
    </source>
</evidence>
<dbReference type="Proteomes" id="UP000478052">
    <property type="component" value="Unassembled WGS sequence"/>
</dbReference>
<sequence>MVTGTDWAGGTPGVFPVGRSLCPDSIKLIETARSKICEVSCTNGTDINKKCEDVFKKNNGFHILTKISKVLSGDVSTLEGIPENLTSNDLLHYKYAPITSVDVERSFSRYKNLLTDNRCSMLFENLYKLLIVQCNNI</sequence>
<feature type="non-terminal residue" evidence="1">
    <location>
        <position position="137"/>
    </location>
</feature>
<reference evidence="1 2" key="1">
    <citation type="submission" date="2019-08" db="EMBL/GenBank/DDBJ databases">
        <title>Whole genome of Aphis craccivora.</title>
        <authorList>
            <person name="Voronova N.V."/>
            <person name="Shulinski R.S."/>
            <person name="Bandarenka Y.V."/>
            <person name="Zhorov D.G."/>
            <person name="Warner D."/>
        </authorList>
    </citation>
    <scope>NUCLEOTIDE SEQUENCE [LARGE SCALE GENOMIC DNA]</scope>
    <source>
        <strain evidence="1">180601</strain>
        <tissue evidence="1">Whole Body</tissue>
    </source>
</reference>
<dbReference type="SUPFAM" id="SSF53098">
    <property type="entry name" value="Ribonuclease H-like"/>
    <property type="match status" value="1"/>
</dbReference>